<proteinExistence type="predicted"/>
<protein>
    <recommendedName>
        <fullName evidence="3">DUF4283 domain-containing protein</fullName>
    </recommendedName>
</protein>
<accession>A0AAV5KXV7</accession>
<sequence length="135" mass="15051">MPSRSRMVWLRFAGVPLKAWSERCFTELGALLGEVILVDEDTKSKSFLSEVFSDSNVRGRMEDGSGLVVGQGTMKSSKLGTRSVQARRAQNTISGVLGEGGWIEKPELVKMEAVRYFSELFQKDQWNRPLMGGFS</sequence>
<dbReference type="Proteomes" id="UP001054252">
    <property type="component" value="Unassembled WGS sequence"/>
</dbReference>
<evidence type="ECO:0000313" key="2">
    <source>
        <dbReference type="Proteomes" id="UP001054252"/>
    </source>
</evidence>
<name>A0AAV5KXV7_9ROSI</name>
<gene>
    <name evidence="1" type="ORF">SLEP1_g38593</name>
</gene>
<comment type="caution">
    <text evidence="1">The sequence shown here is derived from an EMBL/GenBank/DDBJ whole genome shotgun (WGS) entry which is preliminary data.</text>
</comment>
<evidence type="ECO:0008006" key="3">
    <source>
        <dbReference type="Google" id="ProtNLM"/>
    </source>
</evidence>
<dbReference type="EMBL" id="BPVZ01000084">
    <property type="protein sequence ID" value="GKV29688.1"/>
    <property type="molecule type" value="Genomic_DNA"/>
</dbReference>
<reference evidence="1 2" key="1">
    <citation type="journal article" date="2021" name="Commun. Biol.">
        <title>The genome of Shorea leprosula (Dipterocarpaceae) highlights the ecological relevance of drought in aseasonal tropical rainforests.</title>
        <authorList>
            <person name="Ng K.K.S."/>
            <person name="Kobayashi M.J."/>
            <person name="Fawcett J.A."/>
            <person name="Hatakeyama M."/>
            <person name="Paape T."/>
            <person name="Ng C.H."/>
            <person name="Ang C.C."/>
            <person name="Tnah L.H."/>
            <person name="Lee C.T."/>
            <person name="Nishiyama T."/>
            <person name="Sese J."/>
            <person name="O'Brien M.J."/>
            <person name="Copetti D."/>
            <person name="Mohd Noor M.I."/>
            <person name="Ong R.C."/>
            <person name="Putra M."/>
            <person name="Sireger I.Z."/>
            <person name="Indrioko S."/>
            <person name="Kosugi Y."/>
            <person name="Izuno A."/>
            <person name="Isagi Y."/>
            <person name="Lee S.L."/>
            <person name="Shimizu K.K."/>
        </authorList>
    </citation>
    <scope>NUCLEOTIDE SEQUENCE [LARGE SCALE GENOMIC DNA]</scope>
    <source>
        <strain evidence="1">214</strain>
    </source>
</reference>
<dbReference type="AlphaFoldDB" id="A0AAV5KXV7"/>
<keyword evidence="2" id="KW-1185">Reference proteome</keyword>
<organism evidence="1 2">
    <name type="scientific">Rubroshorea leprosula</name>
    <dbReference type="NCBI Taxonomy" id="152421"/>
    <lineage>
        <taxon>Eukaryota</taxon>
        <taxon>Viridiplantae</taxon>
        <taxon>Streptophyta</taxon>
        <taxon>Embryophyta</taxon>
        <taxon>Tracheophyta</taxon>
        <taxon>Spermatophyta</taxon>
        <taxon>Magnoliopsida</taxon>
        <taxon>eudicotyledons</taxon>
        <taxon>Gunneridae</taxon>
        <taxon>Pentapetalae</taxon>
        <taxon>rosids</taxon>
        <taxon>malvids</taxon>
        <taxon>Malvales</taxon>
        <taxon>Dipterocarpaceae</taxon>
        <taxon>Rubroshorea</taxon>
    </lineage>
</organism>
<evidence type="ECO:0000313" key="1">
    <source>
        <dbReference type="EMBL" id="GKV29688.1"/>
    </source>
</evidence>